<dbReference type="InterPro" id="IPR036138">
    <property type="entry name" value="PBP_dimer_sf"/>
</dbReference>
<name>A0A8J7ME05_9BACT</name>
<feature type="domain" description="Penicillin-binding protein transpeptidase" evidence="5">
    <location>
        <begin position="285"/>
        <end position="612"/>
    </location>
</feature>
<keyword evidence="4" id="KW-1133">Transmembrane helix</keyword>
<comment type="caution">
    <text evidence="7">The sequence shown here is derived from an EMBL/GenBank/DDBJ whole genome shotgun (WGS) entry which is preliminary data.</text>
</comment>
<feature type="domain" description="Penicillin-binding protein dimerisation" evidence="6">
    <location>
        <begin position="53"/>
        <end position="249"/>
    </location>
</feature>
<keyword evidence="8" id="KW-1185">Reference proteome</keyword>
<dbReference type="RefSeq" id="WP_200311676.1">
    <property type="nucleotide sequence ID" value="NZ_JAENIM010000041.1"/>
</dbReference>
<dbReference type="GO" id="GO:0009002">
    <property type="term" value="F:serine-type D-Ala-D-Ala carboxypeptidase activity"/>
    <property type="evidence" value="ECO:0007669"/>
    <property type="project" value="UniProtKB-EC"/>
</dbReference>
<accession>A0A8J7ME05</accession>
<evidence type="ECO:0000313" key="8">
    <source>
        <dbReference type="Proteomes" id="UP000624703"/>
    </source>
</evidence>
<dbReference type="Gene3D" id="3.90.1310.10">
    <property type="entry name" value="Penicillin-binding protein 2a (Domain 2)"/>
    <property type="match status" value="1"/>
</dbReference>
<keyword evidence="4" id="KW-0812">Transmembrane</keyword>
<dbReference type="InterPro" id="IPR001460">
    <property type="entry name" value="PCN-bd_Tpept"/>
</dbReference>
<gene>
    <name evidence="7" type="primary">mrdA</name>
    <name evidence="7" type="ORF">JIN82_10890</name>
</gene>
<dbReference type="InterPro" id="IPR005311">
    <property type="entry name" value="PBP_dimer"/>
</dbReference>
<dbReference type="NCBIfam" id="TIGR03423">
    <property type="entry name" value="pbp2_mrdA"/>
    <property type="match status" value="1"/>
</dbReference>
<evidence type="ECO:0000256" key="1">
    <source>
        <dbReference type="ARBA" id="ARBA00004370"/>
    </source>
</evidence>
<keyword evidence="2 7" id="KW-0121">Carboxypeptidase</keyword>
<dbReference type="InterPro" id="IPR017790">
    <property type="entry name" value="Penicillin-binding_protein_2"/>
</dbReference>
<evidence type="ECO:0000259" key="5">
    <source>
        <dbReference type="Pfam" id="PF00905"/>
    </source>
</evidence>
<dbReference type="PROSITE" id="PS51257">
    <property type="entry name" value="PROKAR_LIPOPROTEIN"/>
    <property type="match status" value="1"/>
</dbReference>
<proteinExistence type="predicted"/>
<dbReference type="EC" id="3.4.16.4" evidence="7"/>
<dbReference type="SUPFAM" id="SSF56519">
    <property type="entry name" value="Penicillin binding protein dimerisation domain"/>
    <property type="match status" value="1"/>
</dbReference>
<dbReference type="GO" id="GO:0008658">
    <property type="term" value="F:penicillin binding"/>
    <property type="evidence" value="ECO:0007669"/>
    <property type="project" value="InterPro"/>
</dbReference>
<keyword evidence="2 7" id="KW-0645">Protease</keyword>
<protein>
    <submittedName>
        <fullName evidence="7">Penicillin-binding protein 2</fullName>
        <ecNumber evidence="7">3.4.16.4</ecNumber>
    </submittedName>
</protein>
<evidence type="ECO:0000259" key="6">
    <source>
        <dbReference type="Pfam" id="PF03717"/>
    </source>
</evidence>
<organism evidence="7 8">
    <name type="scientific">Persicirhabdus sediminis</name>
    <dbReference type="NCBI Taxonomy" id="454144"/>
    <lineage>
        <taxon>Bacteria</taxon>
        <taxon>Pseudomonadati</taxon>
        <taxon>Verrucomicrobiota</taxon>
        <taxon>Verrucomicrobiia</taxon>
        <taxon>Verrucomicrobiales</taxon>
        <taxon>Verrucomicrobiaceae</taxon>
        <taxon>Persicirhabdus</taxon>
    </lineage>
</organism>
<reference evidence="7" key="1">
    <citation type="submission" date="2021-01" db="EMBL/GenBank/DDBJ databases">
        <title>Modified the classification status of verrucomicrobia.</title>
        <authorList>
            <person name="Feng X."/>
        </authorList>
    </citation>
    <scope>NUCLEOTIDE SEQUENCE</scope>
    <source>
        <strain evidence="7">_KCTC 22039</strain>
    </source>
</reference>
<comment type="subcellular location">
    <subcellularLocation>
        <location evidence="1">Membrane</location>
    </subcellularLocation>
</comment>
<dbReference type="EMBL" id="JAENIM010000041">
    <property type="protein sequence ID" value="MBK1791657.1"/>
    <property type="molecule type" value="Genomic_DNA"/>
</dbReference>
<keyword evidence="3 4" id="KW-0472">Membrane</keyword>
<dbReference type="Proteomes" id="UP000624703">
    <property type="component" value="Unassembled WGS sequence"/>
</dbReference>
<dbReference type="InterPro" id="IPR012338">
    <property type="entry name" value="Beta-lactam/transpept-like"/>
</dbReference>
<evidence type="ECO:0000256" key="3">
    <source>
        <dbReference type="ARBA" id="ARBA00023136"/>
    </source>
</evidence>
<evidence type="ECO:0000256" key="2">
    <source>
        <dbReference type="ARBA" id="ARBA00022645"/>
    </source>
</evidence>
<dbReference type="SUPFAM" id="SSF56601">
    <property type="entry name" value="beta-lactamase/transpeptidase-like"/>
    <property type="match status" value="1"/>
</dbReference>
<keyword evidence="7" id="KW-0378">Hydrolase</keyword>
<dbReference type="GO" id="GO:0005886">
    <property type="term" value="C:plasma membrane"/>
    <property type="evidence" value="ECO:0007669"/>
    <property type="project" value="TreeGrafter"/>
</dbReference>
<dbReference type="AlphaFoldDB" id="A0A8J7ME05"/>
<dbReference type="Pfam" id="PF03717">
    <property type="entry name" value="PBP_dimer"/>
    <property type="match status" value="1"/>
</dbReference>
<feature type="transmembrane region" description="Helical" evidence="4">
    <location>
        <begin position="12"/>
        <end position="29"/>
    </location>
</feature>
<dbReference type="InterPro" id="IPR050515">
    <property type="entry name" value="Beta-lactam/transpept"/>
</dbReference>
<dbReference type="GO" id="GO:0071555">
    <property type="term" value="P:cell wall organization"/>
    <property type="evidence" value="ECO:0007669"/>
    <property type="project" value="TreeGrafter"/>
</dbReference>
<evidence type="ECO:0000313" key="7">
    <source>
        <dbReference type="EMBL" id="MBK1791657.1"/>
    </source>
</evidence>
<sequence length="704" mass="78181">MKQPRYRLRLYAFTALILVGCATLLLRLYEFQIDRRVEFVEQVPTNFTIKVREPGIRGLITDRHGKVLIDNLRNYEVVFDLKAIRDDYRDYLLENDRKDEASELPLMSTIINEWVRPKLASHNLDGNYNARALNTHYITHAGLVPFVFRNDLSYDEFAYFAEHNLEFPGVSVRVSPRRHYPYGATASHVLGYTKQWEKGDISPADQREYQHYTGDSHGVAGIEASMDEYLQGAPGIKTLLKNEKGHILKLEDYQRPGLGAEVTLAIDSHIQQLVEKTLRRAGRAAAVVMDPNTGEVLAMASVPDYTPSHFIPSIDQDTFDLYRLNKSAPFANRAISGLTPGSTWKLPTALVAAQHDIAHTHENCPGYVQYGRVKIRCWKTWGHGSLGLEESIQRSCNVFFMNVANYLGTAKMVQGFEDLGLGKKTGIELPNEDTGILPGNRTWRRQIRRGASMTPALTGMLSIGQTDSSSTPLQVAQIISAIANGGRFYQPRIVKEVTNQAGEKIIADEPKLKYSLLAKGVSQEELKTIQDGMWAAVNKVGGTARRVSLKDIGIEAAAKTGTAQTSDLGETGHHVAWTASYAPFENPRYVVVVAVQRGSAGGAVAGPLVHLIYRGLFAMEEGYKLPLTEMAEYYGHYEVIPEIELPEEYNKAGIPVEGETGDEINELAFSPLPEAELPQVPSPTITIEADQEGSRPPRAITIDE</sequence>
<dbReference type="GO" id="GO:0009252">
    <property type="term" value="P:peptidoglycan biosynthetic process"/>
    <property type="evidence" value="ECO:0007669"/>
    <property type="project" value="InterPro"/>
</dbReference>
<dbReference type="Pfam" id="PF00905">
    <property type="entry name" value="Transpeptidase"/>
    <property type="match status" value="1"/>
</dbReference>
<evidence type="ECO:0000256" key="4">
    <source>
        <dbReference type="SAM" id="Phobius"/>
    </source>
</evidence>
<dbReference type="Gene3D" id="3.40.710.10">
    <property type="entry name" value="DD-peptidase/beta-lactamase superfamily"/>
    <property type="match status" value="1"/>
</dbReference>
<dbReference type="PANTHER" id="PTHR30627">
    <property type="entry name" value="PEPTIDOGLYCAN D,D-TRANSPEPTIDASE"/>
    <property type="match status" value="1"/>
</dbReference>